<dbReference type="Proteomes" id="UP000324222">
    <property type="component" value="Unassembled WGS sequence"/>
</dbReference>
<dbReference type="AlphaFoldDB" id="A0A5B7HE00"/>
<accession>A0A5B7HE00</accession>
<name>A0A5B7HE00_PORTR</name>
<evidence type="ECO:0000313" key="2">
    <source>
        <dbReference type="Proteomes" id="UP000324222"/>
    </source>
</evidence>
<proteinExistence type="predicted"/>
<sequence length="107" mass="11174">MSHCHGTAAAAAAAAAGGTMACVEPLELLNRSNTHSVLPSCTGRPVAGVQVTQCPTQAFESPGTSSRSVGGDAWLLAESGRLQPRVPGYFVNKRPSCMLRKALLFKY</sequence>
<gene>
    <name evidence="1" type="ORF">E2C01_062229</name>
</gene>
<comment type="caution">
    <text evidence="1">The sequence shown here is derived from an EMBL/GenBank/DDBJ whole genome shotgun (WGS) entry which is preliminary data.</text>
</comment>
<reference evidence="1 2" key="1">
    <citation type="submission" date="2019-05" db="EMBL/GenBank/DDBJ databases">
        <title>Another draft genome of Portunus trituberculatus and its Hox gene families provides insights of decapod evolution.</title>
        <authorList>
            <person name="Jeong J.-H."/>
            <person name="Song I."/>
            <person name="Kim S."/>
            <person name="Choi T."/>
            <person name="Kim D."/>
            <person name="Ryu S."/>
            <person name="Kim W."/>
        </authorList>
    </citation>
    <scope>NUCLEOTIDE SEQUENCE [LARGE SCALE GENOMIC DNA]</scope>
    <source>
        <tissue evidence="1">Muscle</tissue>
    </source>
</reference>
<organism evidence="1 2">
    <name type="scientific">Portunus trituberculatus</name>
    <name type="common">Swimming crab</name>
    <name type="synonym">Neptunus trituberculatus</name>
    <dbReference type="NCBI Taxonomy" id="210409"/>
    <lineage>
        <taxon>Eukaryota</taxon>
        <taxon>Metazoa</taxon>
        <taxon>Ecdysozoa</taxon>
        <taxon>Arthropoda</taxon>
        <taxon>Crustacea</taxon>
        <taxon>Multicrustacea</taxon>
        <taxon>Malacostraca</taxon>
        <taxon>Eumalacostraca</taxon>
        <taxon>Eucarida</taxon>
        <taxon>Decapoda</taxon>
        <taxon>Pleocyemata</taxon>
        <taxon>Brachyura</taxon>
        <taxon>Eubrachyura</taxon>
        <taxon>Portunoidea</taxon>
        <taxon>Portunidae</taxon>
        <taxon>Portuninae</taxon>
        <taxon>Portunus</taxon>
    </lineage>
</organism>
<evidence type="ECO:0000313" key="1">
    <source>
        <dbReference type="EMBL" id="MPC68039.1"/>
    </source>
</evidence>
<dbReference type="EMBL" id="VSRR010027159">
    <property type="protein sequence ID" value="MPC68039.1"/>
    <property type="molecule type" value="Genomic_DNA"/>
</dbReference>
<keyword evidence="2" id="KW-1185">Reference proteome</keyword>
<protein>
    <submittedName>
        <fullName evidence="1">Uncharacterized protein</fullName>
    </submittedName>
</protein>